<name>A0ABW1ZNR5_9DEIO</name>
<organism evidence="1 2">
    <name type="scientific">Deinococcus multiflagellatus</name>
    <dbReference type="NCBI Taxonomy" id="1656887"/>
    <lineage>
        <taxon>Bacteria</taxon>
        <taxon>Thermotogati</taxon>
        <taxon>Deinococcota</taxon>
        <taxon>Deinococci</taxon>
        <taxon>Deinococcales</taxon>
        <taxon>Deinococcaceae</taxon>
        <taxon>Deinococcus</taxon>
    </lineage>
</organism>
<reference evidence="2" key="1">
    <citation type="journal article" date="2019" name="Int. J. Syst. Evol. Microbiol.">
        <title>The Global Catalogue of Microorganisms (GCM) 10K type strain sequencing project: providing services to taxonomists for standard genome sequencing and annotation.</title>
        <authorList>
            <consortium name="The Broad Institute Genomics Platform"/>
            <consortium name="The Broad Institute Genome Sequencing Center for Infectious Disease"/>
            <person name="Wu L."/>
            <person name="Ma J."/>
        </authorList>
    </citation>
    <scope>NUCLEOTIDE SEQUENCE [LARGE SCALE GENOMIC DNA]</scope>
    <source>
        <strain evidence="2">CCUG 63830</strain>
    </source>
</reference>
<evidence type="ECO:0000313" key="2">
    <source>
        <dbReference type="Proteomes" id="UP001596317"/>
    </source>
</evidence>
<proteinExistence type="predicted"/>
<accession>A0ABW1ZNR5</accession>
<gene>
    <name evidence="1" type="ORF">ACFP90_21115</name>
</gene>
<sequence length="213" mass="23507">MSLRASPPLQSGDLVVFRAPLDRQYPGLVRVQAVQAPLRLGDAQTVVVTWGGVRLPGAYAAAQLRRVAITGKRRPPHEIHRLLAPRLLQGQGWQVGEWVWLWVPDFGVLIDGVLAQVTQVKRNRAWVDLLPGVRFAPDGRSSGRQGLITPLEVQTTYVLARSVREEQADLARAQGRPAALRAHDLLKNRSHERATLLRDVWADAVNSLPPSAS</sequence>
<dbReference type="Proteomes" id="UP001596317">
    <property type="component" value="Unassembled WGS sequence"/>
</dbReference>
<evidence type="ECO:0008006" key="3">
    <source>
        <dbReference type="Google" id="ProtNLM"/>
    </source>
</evidence>
<dbReference type="RefSeq" id="WP_224610869.1">
    <property type="nucleotide sequence ID" value="NZ_JAIQXV010000016.1"/>
</dbReference>
<protein>
    <recommendedName>
        <fullName evidence="3">Primosomal protein N' 3' DNA-binding domain-containing protein</fullName>
    </recommendedName>
</protein>
<evidence type="ECO:0000313" key="1">
    <source>
        <dbReference type="EMBL" id="MFC6662559.1"/>
    </source>
</evidence>
<comment type="caution">
    <text evidence="1">The sequence shown here is derived from an EMBL/GenBank/DDBJ whole genome shotgun (WGS) entry which is preliminary data.</text>
</comment>
<keyword evidence="2" id="KW-1185">Reference proteome</keyword>
<dbReference type="EMBL" id="JBHSWB010000002">
    <property type="protein sequence ID" value="MFC6662559.1"/>
    <property type="molecule type" value="Genomic_DNA"/>
</dbReference>